<gene>
    <name evidence="1" type="ORF">FOZG_15350</name>
</gene>
<organism evidence="1">
    <name type="scientific">Fusarium oxysporum Fo47</name>
    <dbReference type="NCBI Taxonomy" id="660027"/>
    <lineage>
        <taxon>Eukaryota</taxon>
        <taxon>Fungi</taxon>
        <taxon>Dikarya</taxon>
        <taxon>Ascomycota</taxon>
        <taxon>Pezizomycotina</taxon>
        <taxon>Sordariomycetes</taxon>
        <taxon>Hypocreomycetidae</taxon>
        <taxon>Hypocreales</taxon>
        <taxon>Nectriaceae</taxon>
        <taxon>Fusarium</taxon>
        <taxon>Fusarium oxysporum species complex</taxon>
    </lineage>
</organism>
<dbReference type="VEuPathDB" id="FungiDB:FOZG_15350"/>
<proteinExistence type="predicted"/>
<sequence length="36" mass="4322">MALKKLWGRHMTCMKASRQVGKQEWFKLVSMLLKEK</sequence>
<reference evidence="1" key="1">
    <citation type="submission" date="2011-06" db="EMBL/GenBank/DDBJ databases">
        <title>The Genome Sequence of Fusarium oxysporum Fo47.</title>
        <authorList>
            <consortium name="The Broad Institute Genome Sequencing Platform"/>
            <person name="Ma L.-J."/>
            <person name="Gale L.R."/>
            <person name="Schwartz D.C."/>
            <person name="Zhou S."/>
            <person name="Corby-Kistler H."/>
            <person name="Young S.K."/>
            <person name="Zeng Q."/>
            <person name="Gargeya S."/>
            <person name="Fitzgerald M."/>
            <person name="Haas B."/>
            <person name="Abouelleil A."/>
            <person name="Alvarado L."/>
            <person name="Arachchi H.M."/>
            <person name="Berlin A."/>
            <person name="Brown A."/>
            <person name="Chapman S.B."/>
            <person name="Chen Z."/>
            <person name="Dunbar C."/>
            <person name="Freedman E."/>
            <person name="Gearin G."/>
            <person name="Gellesch M."/>
            <person name="Goldberg J."/>
            <person name="Griggs A."/>
            <person name="Gujja S."/>
            <person name="Heiman D."/>
            <person name="Howarth C."/>
            <person name="Larson L."/>
            <person name="Lui A."/>
            <person name="MacDonald P.J.P."/>
            <person name="Mehta T."/>
            <person name="Montmayeur A."/>
            <person name="Murphy C."/>
            <person name="Neiman D."/>
            <person name="Pearson M."/>
            <person name="Priest M."/>
            <person name="Roberts A."/>
            <person name="Saif S."/>
            <person name="Shea T."/>
            <person name="Shenoy N."/>
            <person name="Sisk P."/>
            <person name="Stolte C."/>
            <person name="Sykes S."/>
            <person name="Wortman J."/>
            <person name="Nusbaum C."/>
            <person name="Birren B."/>
        </authorList>
    </citation>
    <scope>NUCLEOTIDE SEQUENCE [LARGE SCALE GENOMIC DNA]</scope>
    <source>
        <strain evidence="1">Fo47</strain>
    </source>
</reference>
<dbReference type="HOGENOM" id="CLU_3359724_0_0_1"/>
<dbReference type="Proteomes" id="UP000030766">
    <property type="component" value="Unassembled WGS sequence"/>
</dbReference>
<evidence type="ECO:0000313" key="1">
    <source>
        <dbReference type="EMBL" id="EWZ30917.1"/>
    </source>
</evidence>
<accession>W9JFT5</accession>
<reference evidence="1" key="2">
    <citation type="submission" date="2012-06" db="EMBL/GenBank/DDBJ databases">
        <title>Annotation of the Genome Sequence of Fusarium oxysporum Fo47.</title>
        <authorList>
            <consortium name="The Broad Institute Genomics Platform"/>
            <person name="Ma L.-J."/>
            <person name="Corby-Kistler H."/>
            <person name="Broz K."/>
            <person name="Gale L.R."/>
            <person name="Jonkers W."/>
            <person name="O'Donnell K."/>
            <person name="Ploetz R."/>
            <person name="Steinberg C."/>
            <person name="Schwartz D.C."/>
            <person name="VanEtten H."/>
            <person name="Zhou S."/>
            <person name="Young S.K."/>
            <person name="Zeng Q."/>
            <person name="Gargeya S."/>
            <person name="Fitzgerald M."/>
            <person name="Abouelleil A."/>
            <person name="Alvarado L."/>
            <person name="Chapman S.B."/>
            <person name="Gainer-Dewar J."/>
            <person name="Goldberg J."/>
            <person name="Griggs A."/>
            <person name="Gujja S."/>
            <person name="Hansen M."/>
            <person name="Howarth C."/>
            <person name="Imamovic A."/>
            <person name="Ireland A."/>
            <person name="Larimer J."/>
            <person name="McCowan C."/>
            <person name="Murphy C."/>
            <person name="Pearson M."/>
            <person name="Poon T.W."/>
            <person name="Priest M."/>
            <person name="Roberts A."/>
            <person name="Saif S."/>
            <person name="Shea T."/>
            <person name="Sykes S."/>
            <person name="Wortman J."/>
            <person name="Nusbaum C."/>
            <person name="Birren B."/>
        </authorList>
    </citation>
    <scope>NUCLEOTIDE SEQUENCE</scope>
    <source>
        <strain evidence="1">Fo47</strain>
    </source>
</reference>
<dbReference type="EMBL" id="JH717908">
    <property type="protein sequence ID" value="EWZ30917.1"/>
    <property type="molecule type" value="Genomic_DNA"/>
</dbReference>
<protein>
    <submittedName>
        <fullName evidence="1">Uncharacterized protein</fullName>
    </submittedName>
</protein>
<dbReference type="AlphaFoldDB" id="W9JFT5"/>
<name>W9JFT5_FUSOX</name>